<reference evidence="2 3" key="1">
    <citation type="journal article" date="2016" name="Nat. Commun.">
        <title>Thousands of microbial genomes shed light on interconnected biogeochemical processes in an aquifer system.</title>
        <authorList>
            <person name="Anantharaman K."/>
            <person name="Brown C.T."/>
            <person name="Hug L.A."/>
            <person name="Sharon I."/>
            <person name="Castelle C.J."/>
            <person name="Probst A.J."/>
            <person name="Thomas B.C."/>
            <person name="Singh A."/>
            <person name="Wilkins M.J."/>
            <person name="Karaoz U."/>
            <person name="Brodie E.L."/>
            <person name="Williams K.H."/>
            <person name="Hubbard S.S."/>
            <person name="Banfield J.F."/>
        </authorList>
    </citation>
    <scope>NUCLEOTIDE SEQUENCE [LARGE SCALE GENOMIC DNA]</scope>
</reference>
<dbReference type="AlphaFoldDB" id="A0A1F7ISD6"/>
<dbReference type="STRING" id="1802061.A3A93_06555"/>
<keyword evidence="1" id="KW-1133">Transmembrane helix</keyword>
<sequence length="62" mass="6954">MSRIISVLLILFLPVIVIFDLMLFLNTKVTCLSCEISDYFRQSSLTVAVIMQAYSALRGKPA</sequence>
<proteinExistence type="predicted"/>
<name>A0A1F7ISD6_9BACT</name>
<keyword evidence="1" id="KW-0812">Transmembrane</keyword>
<protein>
    <submittedName>
        <fullName evidence="2">Uncharacterized protein</fullName>
    </submittedName>
</protein>
<accession>A0A1F7ISD6</accession>
<dbReference type="Proteomes" id="UP000177141">
    <property type="component" value="Unassembled WGS sequence"/>
</dbReference>
<evidence type="ECO:0000313" key="3">
    <source>
        <dbReference type="Proteomes" id="UP000177141"/>
    </source>
</evidence>
<gene>
    <name evidence="2" type="ORF">A3A93_06555</name>
</gene>
<evidence type="ECO:0000256" key="1">
    <source>
        <dbReference type="SAM" id="Phobius"/>
    </source>
</evidence>
<organism evidence="2 3">
    <name type="scientific">Candidatus Roizmanbacteria bacterium RIFCSPLOWO2_01_FULL_38_12</name>
    <dbReference type="NCBI Taxonomy" id="1802061"/>
    <lineage>
        <taxon>Bacteria</taxon>
        <taxon>Candidatus Roizmaniibacteriota</taxon>
    </lineage>
</organism>
<dbReference type="EMBL" id="MGAL01000044">
    <property type="protein sequence ID" value="OGK46260.1"/>
    <property type="molecule type" value="Genomic_DNA"/>
</dbReference>
<feature type="transmembrane region" description="Helical" evidence="1">
    <location>
        <begin position="7"/>
        <end position="25"/>
    </location>
</feature>
<evidence type="ECO:0000313" key="2">
    <source>
        <dbReference type="EMBL" id="OGK46260.1"/>
    </source>
</evidence>
<comment type="caution">
    <text evidence="2">The sequence shown here is derived from an EMBL/GenBank/DDBJ whole genome shotgun (WGS) entry which is preliminary data.</text>
</comment>
<keyword evidence="1" id="KW-0472">Membrane</keyword>